<keyword evidence="5" id="KW-1185">Reference proteome</keyword>
<comment type="catalytic activity">
    <reaction evidence="3">
        <text>L-glutaminyl-[protein] + H2O = L-glutamyl-[protein] + NH4(+)</text>
        <dbReference type="Rhea" id="RHEA:16441"/>
        <dbReference type="Rhea" id="RHEA-COMP:10207"/>
        <dbReference type="Rhea" id="RHEA-COMP:10208"/>
        <dbReference type="ChEBI" id="CHEBI:15377"/>
        <dbReference type="ChEBI" id="CHEBI:28938"/>
        <dbReference type="ChEBI" id="CHEBI:29973"/>
        <dbReference type="ChEBI" id="CHEBI:30011"/>
        <dbReference type="EC" id="3.5.1.44"/>
    </reaction>
</comment>
<dbReference type="PANTHER" id="PTHR35147:SF1">
    <property type="entry name" value="CHEMORECEPTOR GLUTAMINE DEAMIDASE CHED-RELATED"/>
    <property type="match status" value="1"/>
</dbReference>
<comment type="function">
    <text evidence="3">Probably deamidates glutamine residues to glutamate on methyl-accepting chemotaxis receptors (MCPs), playing an important role in chemotaxis.</text>
</comment>
<comment type="similarity">
    <text evidence="3">Belongs to the CheD family.</text>
</comment>
<keyword evidence="1 3" id="KW-0145">Chemotaxis</keyword>
<dbReference type="AlphaFoldDB" id="A0A931HT76"/>
<accession>A0A931HT76</accession>
<dbReference type="InterPro" id="IPR011324">
    <property type="entry name" value="Cytotoxic_necrot_fac-like_cat"/>
</dbReference>
<dbReference type="Proteomes" id="UP000614490">
    <property type="component" value="Unassembled WGS sequence"/>
</dbReference>
<comment type="caution">
    <text evidence="4">The sequence shown here is derived from an EMBL/GenBank/DDBJ whole genome shotgun (WGS) entry which is preliminary data.</text>
</comment>
<protein>
    <recommendedName>
        <fullName evidence="3">Probable chemoreceptor glutamine deamidase CheD</fullName>
        <ecNumber evidence="3">3.5.1.44</ecNumber>
    </recommendedName>
</protein>
<keyword evidence="2 3" id="KW-0378">Hydrolase</keyword>
<evidence type="ECO:0000256" key="2">
    <source>
        <dbReference type="ARBA" id="ARBA00022801"/>
    </source>
</evidence>
<dbReference type="Gene3D" id="3.30.1330.200">
    <property type="match status" value="1"/>
</dbReference>
<dbReference type="HAMAP" id="MF_01440">
    <property type="entry name" value="CheD"/>
    <property type="match status" value="1"/>
</dbReference>
<dbReference type="EMBL" id="JADZSC010000001">
    <property type="protein sequence ID" value="MBH0229295.1"/>
    <property type="molecule type" value="Genomic_DNA"/>
</dbReference>
<sequence>MGESLVVDNSIQVQITGLGSCIGLVIYDEHKPITGVAHIMLPFSPGMHVHKEKRSKYADTALLDLVHDMKRKGASVHRLKAKIAGGAQMYPLRTASEDMRVGHRNIRAVKEALKRYSIPLISEDVGGASGRTIRFDPTTKFLHIKKVHEGAFFI</sequence>
<evidence type="ECO:0000256" key="3">
    <source>
        <dbReference type="HAMAP-Rule" id="MF_01440"/>
    </source>
</evidence>
<dbReference type="Pfam" id="PF03975">
    <property type="entry name" value="CheD"/>
    <property type="match status" value="1"/>
</dbReference>
<dbReference type="EC" id="3.5.1.44" evidence="3"/>
<evidence type="ECO:0000313" key="4">
    <source>
        <dbReference type="EMBL" id="MBH0229295.1"/>
    </source>
</evidence>
<dbReference type="InterPro" id="IPR005659">
    <property type="entry name" value="Chemorcpt_Glu_NH3ase_CheD"/>
</dbReference>
<organism evidence="4 5">
    <name type="scientific">Halobacillus yeomjeoni</name>
    <dbReference type="NCBI Taxonomy" id="311194"/>
    <lineage>
        <taxon>Bacteria</taxon>
        <taxon>Bacillati</taxon>
        <taxon>Bacillota</taxon>
        <taxon>Bacilli</taxon>
        <taxon>Bacillales</taxon>
        <taxon>Bacillaceae</taxon>
        <taxon>Halobacillus</taxon>
    </lineage>
</organism>
<name>A0A931HT76_9BACI</name>
<dbReference type="PANTHER" id="PTHR35147">
    <property type="entry name" value="CHEMORECEPTOR GLUTAMINE DEAMIDASE CHED-RELATED"/>
    <property type="match status" value="1"/>
</dbReference>
<dbReference type="GO" id="GO:0006935">
    <property type="term" value="P:chemotaxis"/>
    <property type="evidence" value="ECO:0007669"/>
    <property type="project" value="UniProtKB-UniRule"/>
</dbReference>
<dbReference type="CDD" id="cd16352">
    <property type="entry name" value="CheD"/>
    <property type="match status" value="1"/>
</dbReference>
<dbReference type="SUPFAM" id="SSF64438">
    <property type="entry name" value="CNF1/YfiH-like putative cysteine hydrolases"/>
    <property type="match status" value="1"/>
</dbReference>
<dbReference type="GO" id="GO:0050568">
    <property type="term" value="F:protein-glutamine glutaminase activity"/>
    <property type="evidence" value="ECO:0007669"/>
    <property type="project" value="UniProtKB-UniRule"/>
</dbReference>
<reference evidence="4 5" key="1">
    <citation type="journal article" date="2005" name="Int. J. Syst. Evol. Microbiol.">
        <title>Halobacillus yeomjeoni sp. nov., isolated from a marine solar saltern in Korea.</title>
        <authorList>
            <person name="Yoon J.H."/>
            <person name="Kang S.J."/>
            <person name="Lee C.H."/>
            <person name="Oh H.W."/>
            <person name="Oh T.K."/>
        </authorList>
    </citation>
    <scope>NUCLEOTIDE SEQUENCE [LARGE SCALE GENOMIC DNA]</scope>
    <source>
        <strain evidence="4 5">KCTC 3957</strain>
    </source>
</reference>
<gene>
    <name evidence="3" type="primary">cheD</name>
    <name evidence="4" type="ORF">H0267_03620</name>
</gene>
<dbReference type="InterPro" id="IPR038592">
    <property type="entry name" value="CheD-like_sf"/>
</dbReference>
<proteinExistence type="inferred from homology"/>
<evidence type="ECO:0000256" key="1">
    <source>
        <dbReference type="ARBA" id="ARBA00022500"/>
    </source>
</evidence>
<evidence type="ECO:0000313" key="5">
    <source>
        <dbReference type="Proteomes" id="UP000614490"/>
    </source>
</evidence>